<keyword evidence="5" id="KW-0233">DNA recombination</keyword>
<organism evidence="9 10">
    <name type="scientific">Heliomicrobium undosum</name>
    <dbReference type="NCBI Taxonomy" id="121734"/>
    <lineage>
        <taxon>Bacteria</taxon>
        <taxon>Bacillati</taxon>
        <taxon>Bacillota</taxon>
        <taxon>Clostridia</taxon>
        <taxon>Eubacteriales</taxon>
        <taxon>Heliobacteriaceae</taxon>
        <taxon>Heliomicrobium</taxon>
    </lineage>
</organism>
<dbReference type="InterPro" id="IPR004107">
    <property type="entry name" value="Integrase_SAM-like_N"/>
</dbReference>
<dbReference type="InterPro" id="IPR050090">
    <property type="entry name" value="Tyrosine_recombinase_XerCD"/>
</dbReference>
<dbReference type="OrthoDB" id="111144at2"/>
<comment type="caution">
    <text evidence="9">The sequence shown here is derived from an EMBL/GenBank/DDBJ whole genome shotgun (WGS) entry which is preliminary data.</text>
</comment>
<evidence type="ECO:0000256" key="5">
    <source>
        <dbReference type="ARBA" id="ARBA00023172"/>
    </source>
</evidence>
<dbReference type="AlphaFoldDB" id="A0A845L2D4"/>
<dbReference type="PANTHER" id="PTHR30349">
    <property type="entry name" value="PHAGE INTEGRASE-RELATED"/>
    <property type="match status" value="1"/>
</dbReference>
<proteinExistence type="inferred from homology"/>
<keyword evidence="3" id="KW-0229">DNA integration</keyword>
<dbReference type="Pfam" id="PF00589">
    <property type="entry name" value="Phage_integrase"/>
    <property type="match status" value="1"/>
</dbReference>
<evidence type="ECO:0000256" key="3">
    <source>
        <dbReference type="ARBA" id="ARBA00022908"/>
    </source>
</evidence>
<dbReference type="GO" id="GO:0006310">
    <property type="term" value="P:DNA recombination"/>
    <property type="evidence" value="ECO:0007669"/>
    <property type="project" value="UniProtKB-KW"/>
</dbReference>
<comment type="similarity">
    <text evidence="2">Belongs to the 'phage' integrase family.</text>
</comment>
<dbReference type="EMBL" id="WXEY01000002">
    <property type="protein sequence ID" value="MZP28650.1"/>
    <property type="molecule type" value="Genomic_DNA"/>
</dbReference>
<name>A0A845L2D4_9FIRM</name>
<protein>
    <submittedName>
        <fullName evidence="9">Tyrosine-type recombinase/integrase</fullName>
    </submittedName>
</protein>
<comment type="function">
    <text evidence="1">Site-specific tyrosine recombinase, which acts by catalyzing the cutting and rejoining of the recombining DNA molecules.</text>
</comment>
<dbReference type="InterPro" id="IPR044068">
    <property type="entry name" value="CB"/>
</dbReference>
<gene>
    <name evidence="9" type="ORF">GTO91_02810</name>
</gene>
<evidence type="ECO:0000256" key="1">
    <source>
        <dbReference type="ARBA" id="ARBA00003283"/>
    </source>
</evidence>
<evidence type="ECO:0000313" key="9">
    <source>
        <dbReference type="EMBL" id="MZP28650.1"/>
    </source>
</evidence>
<accession>A0A845L2D4</accession>
<dbReference type="Gene3D" id="1.10.150.130">
    <property type="match status" value="1"/>
</dbReference>
<evidence type="ECO:0000259" key="7">
    <source>
        <dbReference type="PROSITE" id="PS51898"/>
    </source>
</evidence>
<dbReference type="InterPro" id="IPR010998">
    <property type="entry name" value="Integrase_recombinase_N"/>
</dbReference>
<reference evidence="9 10" key="1">
    <citation type="submission" date="2020-01" db="EMBL/GenBank/DDBJ databases">
        <title>Whole-genome sequence of Heliobacterium undosum DSM 13378.</title>
        <authorList>
            <person name="Kyndt J.A."/>
            <person name="Meyer T.E."/>
        </authorList>
    </citation>
    <scope>NUCLEOTIDE SEQUENCE [LARGE SCALE GENOMIC DNA]</scope>
    <source>
        <strain evidence="9 10">DSM 13378</strain>
    </source>
</reference>
<dbReference type="Proteomes" id="UP000463470">
    <property type="component" value="Unassembled WGS sequence"/>
</dbReference>
<dbReference type="Pfam" id="PF14659">
    <property type="entry name" value="Phage_int_SAM_3"/>
    <property type="match status" value="1"/>
</dbReference>
<dbReference type="GO" id="GO:0015074">
    <property type="term" value="P:DNA integration"/>
    <property type="evidence" value="ECO:0007669"/>
    <property type="project" value="UniProtKB-KW"/>
</dbReference>
<dbReference type="PANTHER" id="PTHR30349:SF91">
    <property type="entry name" value="INTA PROTEIN"/>
    <property type="match status" value="1"/>
</dbReference>
<dbReference type="PROSITE" id="PS51900">
    <property type="entry name" value="CB"/>
    <property type="match status" value="1"/>
</dbReference>
<dbReference type="RefSeq" id="WP_161254538.1">
    <property type="nucleotide sequence ID" value="NZ_WXEY01000002.1"/>
</dbReference>
<dbReference type="InterPro" id="IPR011010">
    <property type="entry name" value="DNA_brk_join_enz"/>
</dbReference>
<dbReference type="InterPro" id="IPR013762">
    <property type="entry name" value="Integrase-like_cat_sf"/>
</dbReference>
<dbReference type="CDD" id="cd01189">
    <property type="entry name" value="INT_ICEBs1_C_like"/>
    <property type="match status" value="1"/>
</dbReference>
<evidence type="ECO:0000256" key="2">
    <source>
        <dbReference type="ARBA" id="ARBA00008857"/>
    </source>
</evidence>
<keyword evidence="10" id="KW-1185">Reference proteome</keyword>
<keyword evidence="4 6" id="KW-0238">DNA-binding</keyword>
<dbReference type="Gene3D" id="1.10.443.10">
    <property type="entry name" value="Intergrase catalytic core"/>
    <property type="match status" value="1"/>
</dbReference>
<dbReference type="InterPro" id="IPR002104">
    <property type="entry name" value="Integrase_catalytic"/>
</dbReference>
<dbReference type="SUPFAM" id="SSF56349">
    <property type="entry name" value="DNA breaking-rejoining enzymes"/>
    <property type="match status" value="1"/>
</dbReference>
<sequence>MTRRNNGEGNVYLRKDGRWEARFFHTDPTTGHKKRYNYLGKTHEEAYNKMITAKAAILTGNFVEPNKMAVKDWLSYWLAECIQPNVKPTTYAQYETMARVHIVPTLGSLALQKVQTSDIQRMYNVKQQCGGADGGGLAPKTIRHIHNVIHCAFRQAVEEGKLLKNPSDAVKLPKKEKPDIRVMKLEEIRQFLNLIETHRFYPAFLLEIRLGLRRGELLGLRWQDIDFEKRILYVRQTLIRVSIPDGNGGRINRLIFQSPKSERSKRPLPIPMDIMIDLHNHKLRIEEERAYAGKSYKSYDLVFCQKDGAPLDPRGFSRLFEKLLKDAGLPKTTFHSLRHTAGMLLLASSKSLKVVQEMLGHTTIQTTADIYLDHVSVDDMDKALAQMNGILLTKKVDEKCQDAEWSSIFGQTPIQTPIDGATGNNSGGEQ</sequence>
<evidence type="ECO:0000313" key="10">
    <source>
        <dbReference type="Proteomes" id="UP000463470"/>
    </source>
</evidence>
<evidence type="ECO:0000259" key="8">
    <source>
        <dbReference type="PROSITE" id="PS51900"/>
    </source>
</evidence>
<evidence type="ECO:0000256" key="6">
    <source>
        <dbReference type="PROSITE-ProRule" id="PRU01248"/>
    </source>
</evidence>
<dbReference type="PROSITE" id="PS51898">
    <property type="entry name" value="TYR_RECOMBINASE"/>
    <property type="match status" value="1"/>
</dbReference>
<evidence type="ECO:0000256" key="4">
    <source>
        <dbReference type="ARBA" id="ARBA00023125"/>
    </source>
</evidence>
<feature type="domain" description="Tyr recombinase" evidence="7">
    <location>
        <begin position="178"/>
        <end position="385"/>
    </location>
</feature>
<feature type="domain" description="Core-binding (CB)" evidence="8">
    <location>
        <begin position="68"/>
        <end position="157"/>
    </location>
</feature>
<dbReference type="GO" id="GO:0003677">
    <property type="term" value="F:DNA binding"/>
    <property type="evidence" value="ECO:0007669"/>
    <property type="project" value="UniProtKB-UniRule"/>
</dbReference>